<feature type="transmembrane region" description="Helical" evidence="1">
    <location>
        <begin position="95"/>
        <end position="113"/>
    </location>
</feature>
<organism evidence="5 6">
    <name type="scientific">Sphenodon punctatus</name>
    <name type="common">Tuatara</name>
    <name type="synonym">Hatteria punctata</name>
    <dbReference type="NCBI Taxonomy" id="8508"/>
    <lineage>
        <taxon>Eukaryota</taxon>
        <taxon>Metazoa</taxon>
        <taxon>Chordata</taxon>
        <taxon>Craniata</taxon>
        <taxon>Vertebrata</taxon>
        <taxon>Euteleostomi</taxon>
        <taxon>Lepidosauria</taxon>
        <taxon>Sphenodontia</taxon>
        <taxon>Sphenodontidae</taxon>
        <taxon>Sphenodon</taxon>
    </lineage>
</organism>
<keyword evidence="1" id="KW-0812">Transmembrane</keyword>
<dbReference type="OMA" id="FRSGENT"/>
<reference evidence="5" key="2">
    <citation type="submission" date="2025-09" db="UniProtKB">
        <authorList>
            <consortium name="Ensembl"/>
        </authorList>
    </citation>
    <scope>IDENTIFICATION</scope>
</reference>
<dbReference type="Ensembl" id="ENSSPUT00000021934.1">
    <property type="protein sequence ID" value="ENSSPUP00000020585.1"/>
    <property type="gene ID" value="ENSSPUG00000015817.1"/>
</dbReference>
<dbReference type="AlphaFoldDB" id="A0A8D0HHK8"/>
<dbReference type="Pfam" id="PF17743">
    <property type="entry name" value="DUF5580"/>
    <property type="match status" value="1"/>
</dbReference>
<keyword evidence="6" id="KW-1185">Reference proteome</keyword>
<dbReference type="Pfam" id="PF20743">
    <property type="entry name" value="DUF5580_C"/>
    <property type="match status" value="1"/>
</dbReference>
<dbReference type="InterPro" id="IPR011992">
    <property type="entry name" value="EF-hand-dom_pair"/>
</dbReference>
<dbReference type="PANTHER" id="PTHR34830:SF1">
    <property type="entry name" value="GENE 12695-RELATED"/>
    <property type="match status" value="1"/>
</dbReference>
<dbReference type="InterPro" id="IPR049247">
    <property type="entry name" value="DUF5580_C"/>
</dbReference>
<evidence type="ECO:0000313" key="5">
    <source>
        <dbReference type="Ensembl" id="ENSSPUP00000020585.1"/>
    </source>
</evidence>
<feature type="domain" description="DUF5580" evidence="3">
    <location>
        <begin position="138"/>
        <end position="176"/>
    </location>
</feature>
<evidence type="ECO:0000313" key="6">
    <source>
        <dbReference type="Proteomes" id="UP000694392"/>
    </source>
</evidence>
<reference evidence="5" key="1">
    <citation type="submission" date="2025-08" db="UniProtKB">
        <authorList>
            <consortium name="Ensembl"/>
        </authorList>
    </citation>
    <scope>IDENTIFICATION</scope>
</reference>
<dbReference type="InterPro" id="IPR040774">
    <property type="entry name" value="DUF5580"/>
</dbReference>
<evidence type="ECO:0000259" key="3">
    <source>
        <dbReference type="Pfam" id="PF20742"/>
    </source>
</evidence>
<evidence type="ECO:0000256" key="1">
    <source>
        <dbReference type="SAM" id="Phobius"/>
    </source>
</evidence>
<evidence type="ECO:0000259" key="2">
    <source>
        <dbReference type="Pfam" id="PF17743"/>
    </source>
</evidence>
<dbReference type="Proteomes" id="UP000694392">
    <property type="component" value="Unplaced"/>
</dbReference>
<proteinExistence type="predicted"/>
<sequence length="283" mass="32675">IINLPIGNWKIEVRESPEEDDALLALVRKEFQLNPFTLDVLEKLQRELPCLDPKFSGFLPQTQLSRLLLQHEVPLQLPTVKLLFKRFSEASNRELVSFGYYIIIIIIIIIIGMKCKTLFSFSISILQSSSSLTPEDPLQTLQQLLKESKEELDVRKLSLSLQKQDTSFSGGLLSVPELSSSYVLIEGKERRETLPVHDQLESSDSENQDTWIDRFRRLERALYLCDTKNTGKLEKEKAKRLIHNYNLIFDLALSPLKIDQAFRNFRSGENTPLEPLLQYLKEL</sequence>
<feature type="domain" description="DUF5580" evidence="4">
    <location>
        <begin position="209"/>
        <end position="283"/>
    </location>
</feature>
<evidence type="ECO:0000259" key="4">
    <source>
        <dbReference type="Pfam" id="PF20743"/>
    </source>
</evidence>
<dbReference type="GeneTree" id="ENSGT00940000171673"/>
<dbReference type="PANTHER" id="PTHR34830">
    <property type="entry name" value="SIMILAR TO HYPOTHETICAL PROTEIN MGC34837"/>
    <property type="match status" value="1"/>
</dbReference>
<feature type="domain" description="DUF5580" evidence="2">
    <location>
        <begin position="20"/>
        <end position="102"/>
    </location>
</feature>
<keyword evidence="1" id="KW-1133">Transmembrane helix</keyword>
<protein>
    <submittedName>
        <fullName evidence="5">Uncharacterized protein</fullName>
    </submittedName>
</protein>
<dbReference type="SUPFAM" id="SSF47473">
    <property type="entry name" value="EF-hand"/>
    <property type="match status" value="1"/>
</dbReference>
<keyword evidence="1" id="KW-0472">Membrane</keyword>
<dbReference type="InterPro" id="IPR049246">
    <property type="entry name" value="DUF5580_M"/>
</dbReference>
<name>A0A8D0HHK8_SPHPU</name>
<dbReference type="InterPro" id="IPR048316">
    <property type="entry name" value="DUF5580_N"/>
</dbReference>
<dbReference type="Pfam" id="PF20742">
    <property type="entry name" value="DUF5580_M"/>
    <property type="match status" value="1"/>
</dbReference>
<accession>A0A8D0HHK8</accession>